<evidence type="ECO:0000259" key="2">
    <source>
        <dbReference type="Pfam" id="PF04389"/>
    </source>
</evidence>
<name>A0AA49Q5L4_9BACT</name>
<dbReference type="PANTHER" id="PTHR12147:SF26">
    <property type="entry name" value="PEPTIDASE M28 DOMAIN-CONTAINING PROTEIN"/>
    <property type="match status" value="1"/>
</dbReference>
<dbReference type="RefSeq" id="WP_367885924.1">
    <property type="nucleotide sequence ID" value="NZ_CP130612.1"/>
</dbReference>
<dbReference type="PANTHER" id="PTHR12147">
    <property type="entry name" value="METALLOPEPTIDASE M28 FAMILY MEMBER"/>
    <property type="match status" value="1"/>
</dbReference>
<feature type="signal peptide" evidence="1">
    <location>
        <begin position="1"/>
        <end position="20"/>
    </location>
</feature>
<feature type="chain" id="PRO_5041305692" evidence="1">
    <location>
        <begin position="21"/>
        <end position="315"/>
    </location>
</feature>
<accession>A0AA49K249</accession>
<organism evidence="3">
    <name type="scientific">Pseudogemmatithrix spongiicola</name>
    <dbReference type="NCBI Taxonomy" id="3062599"/>
    <lineage>
        <taxon>Bacteria</taxon>
        <taxon>Pseudomonadati</taxon>
        <taxon>Gemmatimonadota</taxon>
        <taxon>Gemmatimonadia</taxon>
        <taxon>Gemmatimonadales</taxon>
        <taxon>Gemmatimonadaceae</taxon>
        <taxon>Pseudogemmatithrix</taxon>
    </lineage>
</organism>
<keyword evidence="5" id="KW-1185">Reference proteome</keyword>
<feature type="domain" description="Peptidase M28" evidence="2">
    <location>
        <begin position="103"/>
        <end position="302"/>
    </location>
</feature>
<dbReference type="SUPFAM" id="SSF53187">
    <property type="entry name" value="Zn-dependent exopeptidases"/>
    <property type="match status" value="1"/>
</dbReference>
<dbReference type="GO" id="GO:0008235">
    <property type="term" value="F:metalloexopeptidase activity"/>
    <property type="evidence" value="ECO:0007669"/>
    <property type="project" value="InterPro"/>
</dbReference>
<dbReference type="InterPro" id="IPR045175">
    <property type="entry name" value="M28_fam"/>
</dbReference>
<reference evidence="3" key="1">
    <citation type="submission" date="2023-07" db="EMBL/GenBank/DDBJ databases">
        <authorList>
            <person name="Haufschild T."/>
            <person name="Kallscheuer N."/>
            <person name="Hammer J."/>
            <person name="Kohn T."/>
            <person name="Kabuu M."/>
            <person name="Jogler M."/>
            <person name="Wohfarth N."/>
            <person name="Heuer A."/>
            <person name="Rohde M."/>
            <person name="van Teeseling M.C.F."/>
            <person name="Jogler C."/>
        </authorList>
    </citation>
    <scope>NUCLEOTIDE SEQUENCE</scope>
    <source>
        <strain evidence="3">Strain 138</strain>
        <strain evidence="4">Strain 318</strain>
    </source>
</reference>
<evidence type="ECO:0000256" key="1">
    <source>
        <dbReference type="SAM" id="SignalP"/>
    </source>
</evidence>
<gene>
    <name evidence="3" type="ORF">Strain138_002376</name>
    <name evidence="4" type="ORF">Strain318_002375</name>
</gene>
<dbReference type="PROSITE" id="PS51257">
    <property type="entry name" value="PROKAR_LIPOPROTEIN"/>
    <property type="match status" value="1"/>
</dbReference>
<sequence>MRLPSVLLALVVAGCAGAQASSTPAAARDAIPALDSAKLLGDLFRLSHDSMAGRAAMTPENAKARAYLVSEMRRLGLAPVGASFEQPFAMPRRNRPDSVRGVNVVAQVRGTRFPERAIVVSAHFDHVAPRNGNIYNGADDNASGTAALLQLAAHFQRHKPEHTLIFAFFDAEEMGLLGARAFVANPPVPLAQIAANVNMDMVARGDNGTLWAVGTNPHPVMKPIVEALVPASGVTVKMGYDTGTGRDNWTSLSDQGAFHAQGIPFVYFGVEDHADYHEPTDDPEKVNAGWYYNAARTIAAFVTRLDVAVAGWPPR</sequence>
<dbReference type="Proteomes" id="UP001229955">
    <property type="component" value="Chromosome"/>
</dbReference>
<evidence type="ECO:0000313" key="3">
    <source>
        <dbReference type="EMBL" id="WKW13062.1"/>
    </source>
</evidence>
<proteinExistence type="predicted"/>
<dbReference type="InterPro" id="IPR007484">
    <property type="entry name" value="Peptidase_M28"/>
</dbReference>
<evidence type="ECO:0000313" key="5">
    <source>
        <dbReference type="Proteomes" id="UP001229955"/>
    </source>
</evidence>
<dbReference type="KEGG" id="pspc:Strain318_002375"/>
<keyword evidence="1" id="KW-0732">Signal</keyword>
<protein>
    <submittedName>
        <fullName evidence="3">M20/M25/M40 family metallo-hydrolase</fullName>
    </submittedName>
</protein>
<dbReference type="Pfam" id="PF04389">
    <property type="entry name" value="Peptidase_M28"/>
    <property type="match status" value="1"/>
</dbReference>
<evidence type="ECO:0000313" key="4">
    <source>
        <dbReference type="EMBL" id="WKW15968.1"/>
    </source>
</evidence>
<dbReference type="EMBL" id="CP130613">
    <property type="protein sequence ID" value="WKW15968.1"/>
    <property type="molecule type" value="Genomic_DNA"/>
</dbReference>
<dbReference type="EMBL" id="CP130612">
    <property type="protein sequence ID" value="WKW13062.1"/>
    <property type="molecule type" value="Genomic_DNA"/>
</dbReference>
<dbReference type="AlphaFoldDB" id="A0AA49Q5L4"/>
<dbReference type="Gene3D" id="3.40.630.10">
    <property type="entry name" value="Zn peptidases"/>
    <property type="match status" value="1"/>
</dbReference>
<accession>A0AA49Q5L4</accession>
<dbReference type="GO" id="GO:0006508">
    <property type="term" value="P:proteolysis"/>
    <property type="evidence" value="ECO:0007669"/>
    <property type="project" value="InterPro"/>
</dbReference>